<feature type="compositionally biased region" description="Basic and acidic residues" evidence="14">
    <location>
        <begin position="1"/>
        <end position="11"/>
    </location>
</feature>
<keyword evidence="6 15" id="KW-0808">Transferase</keyword>
<evidence type="ECO:0000256" key="12">
    <source>
        <dbReference type="ARBA" id="ARBA00043086"/>
    </source>
</evidence>
<evidence type="ECO:0000256" key="6">
    <source>
        <dbReference type="ARBA" id="ARBA00022679"/>
    </source>
</evidence>
<evidence type="ECO:0000256" key="4">
    <source>
        <dbReference type="ARBA" id="ARBA00012702"/>
    </source>
</evidence>
<evidence type="ECO:0000256" key="10">
    <source>
        <dbReference type="ARBA" id="ARBA00041392"/>
    </source>
</evidence>
<dbReference type="GO" id="GO:0007323">
    <property type="term" value="P:peptide pheromone maturation"/>
    <property type="evidence" value="ECO:0007669"/>
    <property type="project" value="EnsemblFungi"/>
</dbReference>
<comment type="similarity">
    <text evidence="2">Belongs to the protein prenyltransferase subunit alpha family.</text>
</comment>
<dbReference type="OMA" id="HRHTIID"/>
<keyword evidence="7" id="KW-0677">Repeat</keyword>
<evidence type="ECO:0000256" key="1">
    <source>
        <dbReference type="ARBA" id="ARBA00001946"/>
    </source>
</evidence>
<keyword evidence="5" id="KW-0637">Prenyltransferase</keyword>
<evidence type="ECO:0000256" key="5">
    <source>
        <dbReference type="ARBA" id="ARBA00022602"/>
    </source>
</evidence>
<accession>A0A1X2HXX9</accession>
<dbReference type="SUPFAM" id="SSF48439">
    <property type="entry name" value="Protein prenylyltransferase"/>
    <property type="match status" value="1"/>
</dbReference>
<reference evidence="15 16" key="1">
    <citation type="submission" date="2016-07" db="EMBL/GenBank/DDBJ databases">
        <title>Pervasive Adenine N6-methylation of Active Genes in Fungi.</title>
        <authorList>
            <consortium name="DOE Joint Genome Institute"/>
            <person name="Mondo S.J."/>
            <person name="Dannebaum R.O."/>
            <person name="Kuo R.C."/>
            <person name="Labutti K."/>
            <person name="Haridas S."/>
            <person name="Kuo A."/>
            <person name="Salamov A."/>
            <person name="Ahrendt S.R."/>
            <person name="Lipzen A."/>
            <person name="Sullivan W."/>
            <person name="Andreopoulos W.B."/>
            <person name="Clum A."/>
            <person name="Lindquist E."/>
            <person name="Daum C."/>
            <person name="Ramamoorthy G.K."/>
            <person name="Gryganskyi A."/>
            <person name="Culley D."/>
            <person name="Magnuson J.K."/>
            <person name="James T.Y."/>
            <person name="O'Malley M.A."/>
            <person name="Stajich J.E."/>
            <person name="Spatafora J.W."/>
            <person name="Visel A."/>
            <person name="Grigoriev I.V."/>
        </authorList>
    </citation>
    <scope>NUCLEOTIDE SEQUENCE [LARGE SCALE GENOMIC DNA]</scope>
    <source>
        <strain evidence="15 16">NRRL 2496</strain>
    </source>
</reference>
<evidence type="ECO:0000256" key="13">
    <source>
        <dbReference type="ARBA" id="ARBA00043219"/>
    </source>
</evidence>
<dbReference type="EMBL" id="MCGN01000001">
    <property type="protein sequence ID" value="ORZ03958.1"/>
    <property type="molecule type" value="Genomic_DNA"/>
</dbReference>
<dbReference type="InParanoid" id="A0A1X2HXX9"/>
<keyword evidence="8" id="KW-0460">Magnesium</keyword>
<evidence type="ECO:0000256" key="8">
    <source>
        <dbReference type="ARBA" id="ARBA00022842"/>
    </source>
</evidence>
<name>A0A1X2HXX9_SYNRA</name>
<dbReference type="OrthoDB" id="10255768at2759"/>
<dbReference type="Gene3D" id="1.25.40.120">
    <property type="entry name" value="Protein prenylyltransferase"/>
    <property type="match status" value="1"/>
</dbReference>
<dbReference type="EC" id="2.5.1.59" evidence="3"/>
<gene>
    <name evidence="15" type="ORF">BCR43DRAFT_451616</name>
</gene>
<evidence type="ECO:0000313" key="15">
    <source>
        <dbReference type="EMBL" id="ORZ03958.1"/>
    </source>
</evidence>
<dbReference type="Pfam" id="PF01239">
    <property type="entry name" value="PPTA"/>
    <property type="match status" value="5"/>
</dbReference>
<dbReference type="GO" id="GO:0004660">
    <property type="term" value="F:protein farnesyltransferase activity"/>
    <property type="evidence" value="ECO:0007669"/>
    <property type="project" value="UniProtKB-EC"/>
</dbReference>
<organism evidence="15 16">
    <name type="scientific">Syncephalastrum racemosum</name>
    <name type="common">Filamentous fungus</name>
    <dbReference type="NCBI Taxonomy" id="13706"/>
    <lineage>
        <taxon>Eukaryota</taxon>
        <taxon>Fungi</taxon>
        <taxon>Fungi incertae sedis</taxon>
        <taxon>Mucoromycota</taxon>
        <taxon>Mucoromycotina</taxon>
        <taxon>Mucoromycetes</taxon>
        <taxon>Mucorales</taxon>
        <taxon>Syncephalastraceae</taxon>
        <taxon>Syncephalastrum</taxon>
    </lineage>
</organism>
<dbReference type="GO" id="GO:0005953">
    <property type="term" value="C:CAAX-protein geranylgeranyltransferase complex"/>
    <property type="evidence" value="ECO:0007669"/>
    <property type="project" value="EnsemblFungi"/>
</dbReference>
<proteinExistence type="inferred from homology"/>
<comment type="caution">
    <text evidence="15">The sequence shown here is derived from an EMBL/GenBank/DDBJ whole genome shotgun (WGS) entry which is preliminary data.</text>
</comment>
<comment type="cofactor">
    <cofactor evidence="1">
        <name>Mg(2+)</name>
        <dbReference type="ChEBI" id="CHEBI:18420"/>
    </cofactor>
</comment>
<evidence type="ECO:0000256" key="2">
    <source>
        <dbReference type="ARBA" id="ARBA00006734"/>
    </source>
</evidence>
<keyword evidence="16" id="KW-1185">Reference proteome</keyword>
<dbReference type="Proteomes" id="UP000242180">
    <property type="component" value="Unassembled WGS sequence"/>
</dbReference>
<evidence type="ECO:0000256" key="14">
    <source>
        <dbReference type="SAM" id="MobiDB-lite"/>
    </source>
</evidence>
<feature type="region of interest" description="Disordered" evidence="14">
    <location>
        <begin position="1"/>
        <end position="24"/>
    </location>
</feature>
<evidence type="ECO:0000256" key="7">
    <source>
        <dbReference type="ARBA" id="ARBA00022737"/>
    </source>
</evidence>
<evidence type="ECO:0000256" key="3">
    <source>
        <dbReference type="ARBA" id="ARBA00012700"/>
    </source>
</evidence>
<sequence length="302" mass="35589">MSYADREDWKDVQPIPQDDGPNPLVPIAYGNDYREAMDYFRAVMRTEEKSKRVLELTADIIDMNPAHYTVWQYRQDTLFAINADLRAELEYINEIASEQAKSYQIWHHRQVVVDKLGDGSGELAFINAIIDEDSKNYHAWSYRQWVVTRFDYWDKELLYTDDLLVFDVRNNSAWNHRHFVLFNRPGKASATDIQNEITFAKNKIALAPNNQSGWTYLHAMLEASEEPFSQIEPFLRELQEKGVTSPHLWSMYIDVYENEAKSGRKPINPAAVEYCGELATRWDPIREKYWHYRRTQLEQLAH</sequence>
<dbReference type="GO" id="GO:0005965">
    <property type="term" value="C:protein farnesyltransferase complex"/>
    <property type="evidence" value="ECO:0007669"/>
    <property type="project" value="EnsemblFungi"/>
</dbReference>
<dbReference type="PROSITE" id="PS51147">
    <property type="entry name" value="PFTA"/>
    <property type="match status" value="4"/>
</dbReference>
<dbReference type="GO" id="GO:0004662">
    <property type="term" value="F:CAAX-protein geranylgeranyltransferase activity"/>
    <property type="evidence" value="ECO:0007669"/>
    <property type="project" value="UniProtKB-EC"/>
</dbReference>
<dbReference type="EC" id="2.5.1.58" evidence="4"/>
<dbReference type="STRING" id="13706.A0A1X2HXX9"/>
<dbReference type="InterPro" id="IPR002088">
    <property type="entry name" value="Prenyl_trans_a"/>
</dbReference>
<evidence type="ECO:0000256" key="11">
    <source>
        <dbReference type="ARBA" id="ARBA00042436"/>
    </source>
</evidence>
<protein>
    <recommendedName>
        <fullName evidence="9">Protein farnesyltransferase/geranylgeranyltransferase type-1 subunit alpha</fullName>
        <ecNumber evidence="4">2.5.1.58</ecNumber>
        <ecNumber evidence="3">2.5.1.59</ecNumber>
    </recommendedName>
    <alternativeName>
        <fullName evidence="12">CAAX farnesyltransferase subunit alpha</fullName>
    </alternativeName>
    <alternativeName>
        <fullName evidence="11">FTase-alpha</fullName>
    </alternativeName>
    <alternativeName>
        <fullName evidence="10">Ras proteins prenyltransferase subunit alpha</fullName>
    </alternativeName>
    <alternativeName>
        <fullName evidence="13">Type I protein geranyl-geranyltransferase subunit alpha</fullName>
    </alternativeName>
</protein>
<dbReference type="PANTHER" id="PTHR11129:SF1">
    <property type="entry name" value="PROTEIN FARNESYLTRANSFERASE_GERANYLGERANYLTRANSFERASE TYPE-1 SUBUNIT ALPHA"/>
    <property type="match status" value="1"/>
</dbReference>
<evidence type="ECO:0000313" key="16">
    <source>
        <dbReference type="Proteomes" id="UP000242180"/>
    </source>
</evidence>
<dbReference type="PANTHER" id="PTHR11129">
    <property type="entry name" value="PROTEIN FARNESYLTRANSFERASE ALPHA SUBUNIT/RAB GERANYLGERANYL TRANSFERASE ALPHA SUBUNIT"/>
    <property type="match status" value="1"/>
</dbReference>
<dbReference type="AlphaFoldDB" id="A0A1X2HXX9"/>
<evidence type="ECO:0000256" key="9">
    <source>
        <dbReference type="ARBA" id="ARBA00040965"/>
    </source>
</evidence>